<sequence length="204" mass="23586">MTQIKEFLRRGLFTVIVLCSAAACSNNDENEDTNYTLDGIQWAMLNDDKVEETVINIMPEIYENASSSTISVTIDPAMDYEQLSQFYYDDSIFFQPLNQTPNEVNVLTGELVFNDFRYVSEGPVVPFTLEEYAYPPGNHIEETLTIPPYHTLYYNATVIKREVTATYRAYFIGNNSNERIEITGKWKGTFYRNDKSLIRLEKME</sequence>
<dbReference type="EMBL" id="CP012801">
    <property type="protein sequence ID" value="ALJ58488.1"/>
    <property type="molecule type" value="Genomic_DNA"/>
</dbReference>
<dbReference type="Proteomes" id="UP000061809">
    <property type="component" value="Chromosome"/>
</dbReference>
<dbReference type="KEGG" id="bcel:BcellWH2_01226"/>
<reference evidence="1 2" key="1">
    <citation type="journal article" date="2015" name="Science">
        <title>Genetic determinants of in vivo fitness and diet responsiveness in multiple human gut Bacteroides.</title>
        <authorList>
            <person name="Wu M."/>
            <person name="McNulty N.P."/>
            <person name="Rodionov D.A."/>
            <person name="Khoroshkin M.S."/>
            <person name="Griffin N.W."/>
            <person name="Cheng J."/>
            <person name="Latreille P."/>
            <person name="Kerstetter R.A."/>
            <person name="Terrapon N."/>
            <person name="Henrissat B."/>
            <person name="Osterman A.L."/>
            <person name="Gordon J.I."/>
        </authorList>
    </citation>
    <scope>NUCLEOTIDE SEQUENCE [LARGE SCALE GENOMIC DNA]</scope>
    <source>
        <strain evidence="1 2">WH2</strain>
    </source>
</reference>
<dbReference type="PATRIC" id="fig|246787.4.peg.1264"/>
<name>A0A0P0G8F3_9BACE</name>
<dbReference type="AlphaFoldDB" id="A0A0P0G8F3"/>
<protein>
    <submittedName>
        <fullName evidence="1">Uncharacterized protein</fullName>
    </submittedName>
</protein>
<proteinExistence type="predicted"/>
<dbReference type="PROSITE" id="PS51257">
    <property type="entry name" value="PROKAR_LIPOPROTEIN"/>
    <property type="match status" value="1"/>
</dbReference>
<accession>A0A0P0G8F3</accession>
<evidence type="ECO:0000313" key="2">
    <source>
        <dbReference type="Proteomes" id="UP000061809"/>
    </source>
</evidence>
<gene>
    <name evidence="1" type="ORF">BcellWH2_01226</name>
</gene>
<dbReference type="RefSeq" id="WP_029428350.1">
    <property type="nucleotide sequence ID" value="NZ_CP012801.1"/>
</dbReference>
<evidence type="ECO:0000313" key="1">
    <source>
        <dbReference type="EMBL" id="ALJ58488.1"/>
    </source>
</evidence>
<organism evidence="1 2">
    <name type="scientific">Bacteroides cellulosilyticus</name>
    <dbReference type="NCBI Taxonomy" id="246787"/>
    <lineage>
        <taxon>Bacteria</taxon>
        <taxon>Pseudomonadati</taxon>
        <taxon>Bacteroidota</taxon>
        <taxon>Bacteroidia</taxon>
        <taxon>Bacteroidales</taxon>
        <taxon>Bacteroidaceae</taxon>
        <taxon>Bacteroides</taxon>
    </lineage>
</organism>